<accession>A0A6A6ETK7</accession>
<name>A0A6A6ETK7_9PEZI</name>
<sequence>MTIGGSTGDDRKERIVRRGSTGELSIQAMVLPERPALGYNICSERRISHDSVIEFPRFSKMSLPAERMSRAHASFCNLLERIGHSGAKTVNIILVCFGVEDKVAIESNAVKYDIIIETEVAVDMLDTRTSDCRNLIMDWNTCRSSS</sequence>
<dbReference type="Proteomes" id="UP000800200">
    <property type="component" value="Unassembled WGS sequence"/>
</dbReference>
<gene>
    <name evidence="1" type="ORF">K469DRAFT_782652</name>
</gene>
<proteinExistence type="predicted"/>
<dbReference type="EMBL" id="ML994612">
    <property type="protein sequence ID" value="KAF2194078.1"/>
    <property type="molecule type" value="Genomic_DNA"/>
</dbReference>
<dbReference type="AlphaFoldDB" id="A0A6A6ETK7"/>
<evidence type="ECO:0000313" key="1">
    <source>
        <dbReference type="EMBL" id="KAF2194078.1"/>
    </source>
</evidence>
<protein>
    <submittedName>
        <fullName evidence="1">Uncharacterized protein</fullName>
    </submittedName>
</protein>
<keyword evidence="2" id="KW-1185">Reference proteome</keyword>
<evidence type="ECO:0000313" key="2">
    <source>
        <dbReference type="Proteomes" id="UP000800200"/>
    </source>
</evidence>
<reference evidence="1" key="1">
    <citation type="journal article" date="2020" name="Stud. Mycol.">
        <title>101 Dothideomycetes genomes: a test case for predicting lifestyles and emergence of pathogens.</title>
        <authorList>
            <person name="Haridas S."/>
            <person name="Albert R."/>
            <person name="Binder M."/>
            <person name="Bloem J."/>
            <person name="Labutti K."/>
            <person name="Salamov A."/>
            <person name="Andreopoulos B."/>
            <person name="Baker S."/>
            <person name="Barry K."/>
            <person name="Bills G."/>
            <person name="Bluhm B."/>
            <person name="Cannon C."/>
            <person name="Castanera R."/>
            <person name="Culley D."/>
            <person name="Daum C."/>
            <person name="Ezra D."/>
            <person name="Gonzalez J."/>
            <person name="Henrissat B."/>
            <person name="Kuo A."/>
            <person name="Liang C."/>
            <person name="Lipzen A."/>
            <person name="Lutzoni F."/>
            <person name="Magnuson J."/>
            <person name="Mondo S."/>
            <person name="Nolan M."/>
            <person name="Ohm R."/>
            <person name="Pangilinan J."/>
            <person name="Park H.-J."/>
            <person name="Ramirez L."/>
            <person name="Alfaro M."/>
            <person name="Sun H."/>
            <person name="Tritt A."/>
            <person name="Yoshinaga Y."/>
            <person name="Zwiers L.-H."/>
            <person name="Turgeon B."/>
            <person name="Goodwin S."/>
            <person name="Spatafora J."/>
            <person name="Crous P."/>
            <person name="Grigoriev I."/>
        </authorList>
    </citation>
    <scope>NUCLEOTIDE SEQUENCE</scope>
    <source>
        <strain evidence="1">CBS 207.26</strain>
    </source>
</reference>
<organism evidence="1 2">
    <name type="scientific">Zopfia rhizophila CBS 207.26</name>
    <dbReference type="NCBI Taxonomy" id="1314779"/>
    <lineage>
        <taxon>Eukaryota</taxon>
        <taxon>Fungi</taxon>
        <taxon>Dikarya</taxon>
        <taxon>Ascomycota</taxon>
        <taxon>Pezizomycotina</taxon>
        <taxon>Dothideomycetes</taxon>
        <taxon>Dothideomycetes incertae sedis</taxon>
        <taxon>Zopfiaceae</taxon>
        <taxon>Zopfia</taxon>
    </lineage>
</organism>